<proteinExistence type="predicted"/>
<evidence type="ECO:0000313" key="3">
    <source>
        <dbReference type="Proteomes" id="UP001266305"/>
    </source>
</evidence>
<feature type="region of interest" description="Disordered" evidence="1">
    <location>
        <begin position="1"/>
        <end position="31"/>
    </location>
</feature>
<evidence type="ECO:0000313" key="2">
    <source>
        <dbReference type="EMBL" id="KAK2092719.1"/>
    </source>
</evidence>
<reference evidence="2 3" key="1">
    <citation type="submission" date="2023-05" db="EMBL/GenBank/DDBJ databases">
        <title>B98-5 Cell Line De Novo Hybrid Assembly: An Optical Mapping Approach.</title>
        <authorList>
            <person name="Kananen K."/>
            <person name="Auerbach J.A."/>
            <person name="Kautto E."/>
            <person name="Blachly J.S."/>
        </authorList>
    </citation>
    <scope>NUCLEOTIDE SEQUENCE [LARGE SCALE GENOMIC DNA]</scope>
    <source>
        <strain evidence="2">B95-8</strain>
        <tissue evidence="2">Cell line</tissue>
    </source>
</reference>
<dbReference type="Proteomes" id="UP001266305">
    <property type="component" value="Unassembled WGS sequence"/>
</dbReference>
<sequence>MGKETAVALGDSKVEEASGQSLGPTPQAPWKVMGQEPRDLLLTLQPQEVDGWIAAYPCPSQNPN</sequence>
<keyword evidence="3" id="KW-1185">Reference proteome</keyword>
<comment type="caution">
    <text evidence="2">The sequence shown here is derived from an EMBL/GenBank/DDBJ whole genome shotgun (WGS) entry which is preliminary data.</text>
</comment>
<accession>A0ABQ9U6N5</accession>
<name>A0ABQ9U6N5_SAGOE</name>
<protein>
    <submittedName>
        <fullName evidence="2">Uncharacterized protein</fullName>
    </submittedName>
</protein>
<organism evidence="2 3">
    <name type="scientific">Saguinus oedipus</name>
    <name type="common">Cotton-top tamarin</name>
    <name type="synonym">Oedipomidas oedipus</name>
    <dbReference type="NCBI Taxonomy" id="9490"/>
    <lineage>
        <taxon>Eukaryota</taxon>
        <taxon>Metazoa</taxon>
        <taxon>Chordata</taxon>
        <taxon>Craniata</taxon>
        <taxon>Vertebrata</taxon>
        <taxon>Euteleostomi</taxon>
        <taxon>Mammalia</taxon>
        <taxon>Eutheria</taxon>
        <taxon>Euarchontoglires</taxon>
        <taxon>Primates</taxon>
        <taxon>Haplorrhini</taxon>
        <taxon>Platyrrhini</taxon>
        <taxon>Cebidae</taxon>
        <taxon>Callitrichinae</taxon>
        <taxon>Saguinus</taxon>
    </lineage>
</organism>
<dbReference type="EMBL" id="JASSZA010000015">
    <property type="protein sequence ID" value="KAK2092719.1"/>
    <property type="molecule type" value="Genomic_DNA"/>
</dbReference>
<evidence type="ECO:0000256" key="1">
    <source>
        <dbReference type="SAM" id="MobiDB-lite"/>
    </source>
</evidence>
<gene>
    <name evidence="2" type="ORF">P7K49_029248</name>
</gene>